<proteinExistence type="predicted"/>
<organism evidence="1 2">
    <name type="scientific">Camellia lanceoleosa</name>
    <dbReference type="NCBI Taxonomy" id="1840588"/>
    <lineage>
        <taxon>Eukaryota</taxon>
        <taxon>Viridiplantae</taxon>
        <taxon>Streptophyta</taxon>
        <taxon>Embryophyta</taxon>
        <taxon>Tracheophyta</taxon>
        <taxon>Spermatophyta</taxon>
        <taxon>Magnoliopsida</taxon>
        <taxon>eudicotyledons</taxon>
        <taxon>Gunneridae</taxon>
        <taxon>Pentapetalae</taxon>
        <taxon>asterids</taxon>
        <taxon>Ericales</taxon>
        <taxon>Theaceae</taxon>
        <taxon>Camellia</taxon>
    </lineage>
</organism>
<protein>
    <submittedName>
        <fullName evidence="1">Uncharacterized protein</fullName>
    </submittedName>
</protein>
<gene>
    <name evidence="1" type="ORF">LOK49_LG05G02734</name>
</gene>
<dbReference type="Proteomes" id="UP001060215">
    <property type="component" value="Chromosome 4"/>
</dbReference>
<accession>A0ACC0HI87</accession>
<dbReference type="EMBL" id="CM045761">
    <property type="protein sequence ID" value="KAI8012856.1"/>
    <property type="molecule type" value="Genomic_DNA"/>
</dbReference>
<keyword evidence="2" id="KW-1185">Reference proteome</keyword>
<sequence length="260" mass="28919">MTYKENASPAATEEKVTKVNGTTEKVLELVGNEFIAESHVVDANIDCQCFEATTPHTAHFAPEYQASGTSDKEMSCSELRLSIDNEIQDEVIQSAIVTEAKDNDKSIERDLHVECSKLVTEEENVEFLSEIGFGDPNDCQELVPRSDAGLTETPCKESEVSEEKIMVEFIKSSSKCIDKTNMLKEEENEVALTSFGQLGIRNLMSRSTYTSELEKGTFTDSDEIIYGKEDEDLSDISNKFEVDVPQVNEMKLERNEVGAG</sequence>
<reference evidence="1 2" key="1">
    <citation type="journal article" date="2022" name="Plant J.">
        <title>Chromosome-level genome of Camellia lanceoleosa provides a valuable resource for understanding genome evolution and self-incompatibility.</title>
        <authorList>
            <person name="Gong W."/>
            <person name="Xiao S."/>
            <person name="Wang L."/>
            <person name="Liao Z."/>
            <person name="Chang Y."/>
            <person name="Mo W."/>
            <person name="Hu G."/>
            <person name="Li W."/>
            <person name="Zhao G."/>
            <person name="Zhu H."/>
            <person name="Hu X."/>
            <person name="Ji K."/>
            <person name="Xiang X."/>
            <person name="Song Q."/>
            <person name="Yuan D."/>
            <person name="Jin S."/>
            <person name="Zhang L."/>
        </authorList>
    </citation>
    <scope>NUCLEOTIDE SEQUENCE [LARGE SCALE GENOMIC DNA]</scope>
    <source>
        <strain evidence="1">SQ_2022a</strain>
    </source>
</reference>
<evidence type="ECO:0000313" key="1">
    <source>
        <dbReference type="EMBL" id="KAI8012856.1"/>
    </source>
</evidence>
<evidence type="ECO:0000313" key="2">
    <source>
        <dbReference type="Proteomes" id="UP001060215"/>
    </source>
</evidence>
<comment type="caution">
    <text evidence="1">The sequence shown here is derived from an EMBL/GenBank/DDBJ whole genome shotgun (WGS) entry which is preliminary data.</text>
</comment>
<name>A0ACC0HI87_9ERIC</name>